<dbReference type="OrthoDB" id="3435874at2"/>
<evidence type="ECO:0000256" key="5">
    <source>
        <dbReference type="ARBA" id="ARBA00022989"/>
    </source>
</evidence>
<dbReference type="Proteomes" id="UP000280344">
    <property type="component" value="Chromosome"/>
</dbReference>
<evidence type="ECO:0000256" key="2">
    <source>
        <dbReference type="ARBA" id="ARBA00022448"/>
    </source>
</evidence>
<comment type="subcellular location">
    <subcellularLocation>
        <location evidence="1">Membrane</location>
        <topology evidence="1">Multi-pass membrane protein</topology>
    </subcellularLocation>
</comment>
<dbReference type="GO" id="GO:0016020">
    <property type="term" value="C:membrane"/>
    <property type="evidence" value="ECO:0007669"/>
    <property type="project" value="UniProtKB-SubCell"/>
</dbReference>
<dbReference type="InterPro" id="IPR004776">
    <property type="entry name" value="Mem_transp_PIN-like"/>
</dbReference>
<dbReference type="AlphaFoldDB" id="A0A3S9Q0C3"/>
<evidence type="ECO:0000313" key="9">
    <source>
        <dbReference type="Proteomes" id="UP000280344"/>
    </source>
</evidence>
<reference evidence="8 9" key="1">
    <citation type="submission" date="2018-12" db="EMBL/GenBank/DDBJ databases">
        <title>Complete genome sequence of Flaviflexus sp. H23T48.</title>
        <authorList>
            <person name="Bae J.-W."/>
            <person name="Lee J.-Y."/>
        </authorList>
    </citation>
    <scope>NUCLEOTIDE SEQUENCE [LARGE SCALE GENOMIC DNA]</scope>
    <source>
        <strain evidence="8 9">H23T48</strain>
    </source>
</reference>
<feature type="transmembrane region" description="Helical" evidence="7">
    <location>
        <begin position="207"/>
        <end position="229"/>
    </location>
</feature>
<dbReference type="GO" id="GO:0055085">
    <property type="term" value="P:transmembrane transport"/>
    <property type="evidence" value="ECO:0007669"/>
    <property type="project" value="InterPro"/>
</dbReference>
<feature type="transmembrane region" description="Helical" evidence="7">
    <location>
        <begin position="17"/>
        <end position="37"/>
    </location>
</feature>
<evidence type="ECO:0000256" key="1">
    <source>
        <dbReference type="ARBA" id="ARBA00004141"/>
    </source>
</evidence>
<evidence type="ECO:0000313" key="8">
    <source>
        <dbReference type="EMBL" id="AZQ78069.1"/>
    </source>
</evidence>
<feature type="transmembrane region" description="Helical" evidence="7">
    <location>
        <begin position="49"/>
        <end position="67"/>
    </location>
</feature>
<feature type="transmembrane region" description="Helical" evidence="7">
    <location>
        <begin position="313"/>
        <end position="333"/>
    </location>
</feature>
<dbReference type="KEGG" id="flh:EJ997_12725"/>
<keyword evidence="4 7" id="KW-0812">Transmembrane</keyword>
<organism evidence="8 9">
    <name type="scientific">Flaviflexus ciconiae</name>
    <dbReference type="NCBI Taxonomy" id="2496867"/>
    <lineage>
        <taxon>Bacteria</taxon>
        <taxon>Bacillati</taxon>
        <taxon>Actinomycetota</taxon>
        <taxon>Actinomycetes</taxon>
        <taxon>Actinomycetales</taxon>
        <taxon>Actinomycetaceae</taxon>
        <taxon>Flaviflexus</taxon>
    </lineage>
</organism>
<keyword evidence="6 7" id="KW-0472">Membrane</keyword>
<feature type="transmembrane region" description="Helical" evidence="7">
    <location>
        <begin position="111"/>
        <end position="134"/>
    </location>
</feature>
<feature type="transmembrane region" description="Helical" evidence="7">
    <location>
        <begin position="250"/>
        <end position="276"/>
    </location>
</feature>
<dbReference type="EMBL" id="CP034593">
    <property type="protein sequence ID" value="AZQ78069.1"/>
    <property type="molecule type" value="Genomic_DNA"/>
</dbReference>
<accession>A0A3S9Q0C3</accession>
<proteinExistence type="predicted"/>
<gene>
    <name evidence="8" type="ORF">EJ997_12725</name>
</gene>
<keyword evidence="5 7" id="KW-1133">Transmembrane helix</keyword>
<keyword evidence="9" id="KW-1185">Reference proteome</keyword>
<sequence length="334" mass="34655">MPASIAGSLESGDQEPVNVLVVSAPLFALVLLGYLATRSRLIPSEAVQGLNTYVLYFAMTAMLFRVGAQSSIEELLNPAVIVVWILACWTIIGLGLVPGLKSGLGWRTSGFAALAGAIPNAGFMGIPLIGAILGQHGLALLVPILLTDIVIIQSTGIGLAHIGTEGGGWRANVKTSLAGVLKNPLMWSIVLGAAWSTTPWATPEIIVNFLDLLADSATPVALFTIGAVLAREQRNARPGVTDTPKVYVGWLSLLKLLGLPVAAWLFGSLAIAVGAPLTSTDLAVLVLTAALPTAANVPILTERFRGDNRIVSTVLLATTALGFITFNAIAAIVA</sequence>
<evidence type="ECO:0000256" key="4">
    <source>
        <dbReference type="ARBA" id="ARBA00022692"/>
    </source>
</evidence>
<evidence type="ECO:0000256" key="7">
    <source>
        <dbReference type="SAM" id="Phobius"/>
    </source>
</evidence>
<evidence type="ECO:0000256" key="6">
    <source>
        <dbReference type="ARBA" id="ARBA00023136"/>
    </source>
</evidence>
<dbReference type="PANTHER" id="PTHR36838:SF3">
    <property type="entry name" value="TRANSPORTER AUXIN EFFLUX CARRIER EC FAMILY"/>
    <property type="match status" value="1"/>
</dbReference>
<dbReference type="Pfam" id="PF03547">
    <property type="entry name" value="Mem_trans"/>
    <property type="match status" value="2"/>
</dbReference>
<name>A0A3S9Q0C3_9ACTO</name>
<keyword evidence="2" id="KW-0813">Transport</keyword>
<feature type="transmembrane region" description="Helical" evidence="7">
    <location>
        <begin position="140"/>
        <end position="163"/>
    </location>
</feature>
<dbReference type="PANTHER" id="PTHR36838">
    <property type="entry name" value="AUXIN EFFLUX CARRIER FAMILY PROTEIN"/>
    <property type="match status" value="1"/>
</dbReference>
<keyword evidence="3" id="KW-1003">Cell membrane</keyword>
<feature type="transmembrane region" description="Helical" evidence="7">
    <location>
        <begin position="184"/>
        <end position="201"/>
    </location>
</feature>
<evidence type="ECO:0000256" key="3">
    <source>
        <dbReference type="ARBA" id="ARBA00022475"/>
    </source>
</evidence>
<protein>
    <submittedName>
        <fullName evidence="8">AEC family transporter</fullName>
    </submittedName>
</protein>
<feature type="transmembrane region" description="Helical" evidence="7">
    <location>
        <begin position="282"/>
        <end position="301"/>
    </location>
</feature>
<feature type="transmembrane region" description="Helical" evidence="7">
    <location>
        <begin position="79"/>
        <end position="99"/>
    </location>
</feature>